<reference evidence="3 4" key="1">
    <citation type="submission" date="2013-11" db="EMBL/GenBank/DDBJ databases">
        <title>Single cell genomics of uncultured Tannerella BU063 (oral taxon 286).</title>
        <authorList>
            <person name="Beall C.J."/>
            <person name="Campbell A.G."/>
            <person name="Griffen A.L."/>
            <person name="Podar M."/>
            <person name="Leys E.J."/>
        </authorList>
    </citation>
    <scope>NUCLEOTIDE SEQUENCE [LARGE SCALE GENOMIC DNA]</scope>
    <source>
        <strain evidence="3">Cell 6/7/9</strain>
    </source>
</reference>
<comment type="caution">
    <text evidence="3">The sequence shown here is derived from an EMBL/GenBank/DDBJ whole genome shotgun (WGS) entry which is preliminary data.</text>
</comment>
<evidence type="ECO:0000313" key="2">
    <source>
        <dbReference type="EMBL" id="ETK09660.1"/>
    </source>
</evidence>
<evidence type="ECO:0000259" key="1">
    <source>
        <dbReference type="Pfam" id="PF13524"/>
    </source>
</evidence>
<accession>W2CTD6</accession>
<dbReference type="InterPro" id="IPR055259">
    <property type="entry name" value="YkvP/CgeB_Glyco_trans-like"/>
</dbReference>
<dbReference type="Proteomes" id="UP000018874">
    <property type="component" value="Unassembled WGS sequence"/>
</dbReference>
<dbReference type="AlphaFoldDB" id="W2CTD6"/>
<dbReference type="EMBL" id="AYYD01001042">
    <property type="protein sequence ID" value="ETK09660.1"/>
    <property type="molecule type" value="Genomic_DNA"/>
</dbReference>
<dbReference type="Pfam" id="PF13524">
    <property type="entry name" value="Glyco_trans_1_2"/>
    <property type="match status" value="1"/>
</dbReference>
<dbReference type="PATRIC" id="fig|1411021.3.peg.974"/>
<name>W2CTD6_9BACT</name>
<dbReference type="SUPFAM" id="SSF53756">
    <property type="entry name" value="UDP-Glycosyltransferase/glycogen phosphorylase"/>
    <property type="match status" value="1"/>
</dbReference>
<organism evidence="3 4">
    <name type="scientific">Tannerella sp. oral taxon BU063 isolate Cell 6/7/9</name>
    <dbReference type="NCBI Taxonomy" id="1411021"/>
    <lineage>
        <taxon>Bacteria</taxon>
        <taxon>Pseudomonadati</taxon>
        <taxon>Bacteroidota</taxon>
        <taxon>Bacteroidia</taxon>
        <taxon>Bacteroidales</taxon>
        <taxon>Tannerellaceae</taxon>
        <taxon>Tannerella</taxon>
    </lineage>
</organism>
<protein>
    <recommendedName>
        <fullName evidence="1">Spore protein YkvP/CgeB glycosyl transferase-like domain-containing protein</fullName>
    </recommendedName>
</protein>
<dbReference type="EMBL" id="AYYD01001022">
    <property type="protein sequence ID" value="ETK09687.1"/>
    <property type="molecule type" value="Genomic_DNA"/>
</dbReference>
<feature type="domain" description="Spore protein YkvP/CgeB glycosyl transferase-like" evidence="1">
    <location>
        <begin position="146"/>
        <end position="288"/>
    </location>
</feature>
<sequence length="342" mass="40679">MEKRVDSMRILYIAVHENNCGWGAEYFVNDGFNEIGVETSCVDYRKYRKEIVERILQTPTFDYLFLQRGDYFPIELLRAVRRPKFFWASELVSRNRDQDRLLSCGLFDHTFVHTNACKETVVRNGWLQESQITVLLNGFDPKIHHPLSIEKDIDVLFIGNMLKRRKEWTDEIRKNCSLHTAVGIYGDEMVKLINRAKIVLNIHSEEFPDTETRVFEVLGCRSFLLTEKLSVENPFTDRKHLIECVDLEDMIRQIQYYLEHDAEREQIAEQGYIEAIETHTYKRRAEDLATLFAEYPFDPTVEAIDRTRLSKARSEATCLYRKVVIEERCMRFRQRVRRFIRR</sequence>
<proteinExistence type="predicted"/>
<keyword evidence="4" id="KW-1185">Reference proteome</keyword>
<evidence type="ECO:0000313" key="3">
    <source>
        <dbReference type="EMBL" id="ETK09687.1"/>
    </source>
</evidence>
<gene>
    <name evidence="3" type="ORF">T231_08620</name>
    <name evidence="2" type="ORF">T231_08705</name>
</gene>
<evidence type="ECO:0000313" key="4">
    <source>
        <dbReference type="Proteomes" id="UP000018874"/>
    </source>
</evidence>